<name>A0A2I0B283_9ASPA</name>
<evidence type="ECO:0000313" key="6">
    <source>
        <dbReference type="Proteomes" id="UP000236161"/>
    </source>
</evidence>
<evidence type="ECO:0000256" key="3">
    <source>
        <dbReference type="SAM" id="MobiDB-lite"/>
    </source>
</evidence>
<dbReference type="InterPro" id="IPR012677">
    <property type="entry name" value="Nucleotide-bd_a/b_plait_sf"/>
</dbReference>
<feature type="domain" description="RRM" evidence="4">
    <location>
        <begin position="73"/>
        <end position="151"/>
    </location>
</feature>
<dbReference type="Gene3D" id="3.30.70.330">
    <property type="match status" value="1"/>
</dbReference>
<evidence type="ECO:0000256" key="2">
    <source>
        <dbReference type="PROSITE-ProRule" id="PRU00176"/>
    </source>
</evidence>
<organism evidence="5 6">
    <name type="scientific">Apostasia shenzhenica</name>
    <dbReference type="NCBI Taxonomy" id="1088818"/>
    <lineage>
        <taxon>Eukaryota</taxon>
        <taxon>Viridiplantae</taxon>
        <taxon>Streptophyta</taxon>
        <taxon>Embryophyta</taxon>
        <taxon>Tracheophyta</taxon>
        <taxon>Spermatophyta</taxon>
        <taxon>Magnoliopsida</taxon>
        <taxon>Liliopsida</taxon>
        <taxon>Asparagales</taxon>
        <taxon>Orchidaceae</taxon>
        <taxon>Apostasioideae</taxon>
        <taxon>Apostasia</taxon>
    </lineage>
</organism>
<evidence type="ECO:0000259" key="4">
    <source>
        <dbReference type="PROSITE" id="PS50102"/>
    </source>
</evidence>
<feature type="region of interest" description="Disordered" evidence="3">
    <location>
        <begin position="149"/>
        <end position="181"/>
    </location>
</feature>
<gene>
    <name evidence="5" type="primary">blt801</name>
    <name evidence="5" type="ORF">AXF42_Ash008718</name>
</gene>
<dbReference type="EMBL" id="KZ451923">
    <property type="protein sequence ID" value="PKA61886.1"/>
    <property type="molecule type" value="Genomic_DNA"/>
</dbReference>
<dbReference type="SMART" id="SM00360">
    <property type="entry name" value="RRM"/>
    <property type="match status" value="1"/>
</dbReference>
<dbReference type="AlphaFoldDB" id="A0A2I0B283"/>
<accession>A0A2I0B283</accession>
<reference evidence="5 6" key="1">
    <citation type="journal article" date="2017" name="Nature">
        <title>The Apostasia genome and the evolution of orchids.</title>
        <authorList>
            <person name="Zhang G.Q."/>
            <person name="Liu K.W."/>
            <person name="Li Z."/>
            <person name="Lohaus R."/>
            <person name="Hsiao Y.Y."/>
            <person name="Niu S.C."/>
            <person name="Wang J.Y."/>
            <person name="Lin Y.C."/>
            <person name="Xu Q."/>
            <person name="Chen L.J."/>
            <person name="Yoshida K."/>
            <person name="Fujiwara S."/>
            <person name="Wang Z.W."/>
            <person name="Zhang Y.Q."/>
            <person name="Mitsuda N."/>
            <person name="Wang M."/>
            <person name="Liu G.H."/>
            <person name="Pecoraro L."/>
            <person name="Huang H.X."/>
            <person name="Xiao X.J."/>
            <person name="Lin M."/>
            <person name="Wu X.Y."/>
            <person name="Wu W.L."/>
            <person name="Chen Y.Y."/>
            <person name="Chang S.B."/>
            <person name="Sakamoto S."/>
            <person name="Ohme-Takagi M."/>
            <person name="Yagi M."/>
            <person name="Zeng S.J."/>
            <person name="Shen C.Y."/>
            <person name="Yeh C.M."/>
            <person name="Luo Y.B."/>
            <person name="Tsai W.C."/>
            <person name="Van de Peer Y."/>
            <person name="Liu Z.J."/>
        </authorList>
    </citation>
    <scope>NUCLEOTIDE SEQUENCE [LARGE SCALE GENOMIC DNA]</scope>
    <source>
        <strain evidence="6">cv. Shenzhen</strain>
        <tissue evidence="5">Stem</tissue>
    </source>
</reference>
<dbReference type="PANTHER" id="PTHR48029">
    <property type="entry name" value="NUCLEOLAR PROTEIN 8"/>
    <property type="match status" value="1"/>
</dbReference>
<evidence type="ECO:0000256" key="1">
    <source>
        <dbReference type="ARBA" id="ARBA00022884"/>
    </source>
</evidence>
<dbReference type="InterPro" id="IPR000504">
    <property type="entry name" value="RRM_dom"/>
</dbReference>
<dbReference type="SUPFAM" id="SSF54928">
    <property type="entry name" value="RNA-binding domain, RBD"/>
    <property type="match status" value="1"/>
</dbReference>
<dbReference type="PROSITE" id="PS50102">
    <property type="entry name" value="RRM"/>
    <property type="match status" value="1"/>
</dbReference>
<sequence>MALPSLVVLRGMLQRSSQSLCQLKWSLPQCRQSSSFPLDDDRGSKELPPLNTPKLFVSGQFWVLLLFHSFSLEIVMSFRLSRLTTDEKLQEAFSPYGHLLEARVITDRVSGRSKGFGFVMYSTIEEADKARRAMNAKFLDGWVIFVDPAKPKKPRSPPTPDTHSLQKLASRLRRQSDGVGD</sequence>
<dbReference type="PANTHER" id="PTHR48029:SF3">
    <property type="entry name" value="RNA-BINDING (RRM_RBD_RNP MOTIFS) FAMILY PROTEIN"/>
    <property type="match status" value="1"/>
</dbReference>
<dbReference type="Proteomes" id="UP000236161">
    <property type="component" value="Unassembled WGS sequence"/>
</dbReference>
<dbReference type="GO" id="GO:0003723">
    <property type="term" value="F:RNA binding"/>
    <property type="evidence" value="ECO:0007669"/>
    <property type="project" value="UniProtKB-UniRule"/>
</dbReference>
<keyword evidence="6" id="KW-1185">Reference proteome</keyword>
<dbReference type="OrthoDB" id="439808at2759"/>
<protein>
    <submittedName>
        <fullName evidence="5">Glycine-rich RNA-binding protein blt801</fullName>
    </submittedName>
</protein>
<dbReference type="STRING" id="1088818.A0A2I0B283"/>
<keyword evidence="1 2" id="KW-0694">RNA-binding</keyword>
<evidence type="ECO:0000313" key="5">
    <source>
        <dbReference type="EMBL" id="PKA61886.1"/>
    </source>
</evidence>
<proteinExistence type="predicted"/>
<dbReference type="Pfam" id="PF00076">
    <property type="entry name" value="RRM_1"/>
    <property type="match status" value="1"/>
</dbReference>
<dbReference type="InterPro" id="IPR035979">
    <property type="entry name" value="RBD_domain_sf"/>
</dbReference>